<name>A0A5J5IQR6_9MICO</name>
<protein>
    <submittedName>
        <fullName evidence="1">SIMPL domain-containing protein</fullName>
    </submittedName>
</protein>
<sequence length="220" mass="23218">MAEIVITVRGDAETHQHPELAVLHLAVAVEGDDRDSVVARATDTLAAVRDGLERSSSDGSVSTWTAGTTAVWSDRPWDGQGQRRELVHHATVPLTATFVDVGALSTWVAATARLDDVRISHVDWQLTPGTRTRLERDVATTAVRRAVDRAAAYATALGRTSVEALEIADTGLLSGPGSPGAPEMRFARAAAFGDAGGGQIDLRPDDIVVTASVEGRFSAK</sequence>
<dbReference type="AlphaFoldDB" id="A0A5J5IQR6"/>
<comment type="caution">
    <text evidence="1">The sequence shown here is derived from an EMBL/GenBank/DDBJ whole genome shotgun (WGS) entry which is preliminary data.</text>
</comment>
<dbReference type="Pfam" id="PF04402">
    <property type="entry name" value="SIMPL"/>
    <property type="match status" value="1"/>
</dbReference>
<organism evidence="1 2">
    <name type="scientific">Microbacterium radiodurans</name>
    <dbReference type="NCBI Taxonomy" id="661398"/>
    <lineage>
        <taxon>Bacteria</taxon>
        <taxon>Bacillati</taxon>
        <taxon>Actinomycetota</taxon>
        <taxon>Actinomycetes</taxon>
        <taxon>Micrococcales</taxon>
        <taxon>Microbacteriaceae</taxon>
        <taxon>Microbacterium</taxon>
    </lineage>
</organism>
<dbReference type="RefSeq" id="WP_150419133.1">
    <property type="nucleotide sequence ID" value="NZ_VYRZ01000002.1"/>
</dbReference>
<dbReference type="Gene3D" id="3.30.70.2970">
    <property type="entry name" value="Protein of unknown function (DUF541), domain 2"/>
    <property type="match status" value="1"/>
</dbReference>
<gene>
    <name evidence="1" type="ORF">F6B42_08275</name>
</gene>
<dbReference type="PANTHER" id="PTHR34387">
    <property type="entry name" value="SLR1258 PROTEIN"/>
    <property type="match status" value="1"/>
</dbReference>
<dbReference type="PANTHER" id="PTHR34387:SF2">
    <property type="entry name" value="SLR1258 PROTEIN"/>
    <property type="match status" value="1"/>
</dbReference>
<accession>A0A5J5IQR6</accession>
<keyword evidence="2" id="KW-1185">Reference proteome</keyword>
<evidence type="ECO:0000313" key="2">
    <source>
        <dbReference type="Proteomes" id="UP000327039"/>
    </source>
</evidence>
<dbReference type="InterPro" id="IPR007497">
    <property type="entry name" value="SIMPL/DUF541"/>
</dbReference>
<evidence type="ECO:0000313" key="1">
    <source>
        <dbReference type="EMBL" id="KAA9086966.1"/>
    </source>
</evidence>
<dbReference type="Gene3D" id="3.30.110.170">
    <property type="entry name" value="Protein of unknown function (DUF541), domain 1"/>
    <property type="match status" value="1"/>
</dbReference>
<dbReference type="GO" id="GO:0006974">
    <property type="term" value="P:DNA damage response"/>
    <property type="evidence" value="ECO:0007669"/>
    <property type="project" value="TreeGrafter"/>
</dbReference>
<dbReference type="InterPro" id="IPR052022">
    <property type="entry name" value="26kDa_periplasmic_antigen"/>
</dbReference>
<reference evidence="2" key="1">
    <citation type="submission" date="2019-09" db="EMBL/GenBank/DDBJ databases">
        <title>Mumia zhuanghuii sp. nov. isolated from the intestinal contents of plateau pika (Ochotona curzoniae) in the Qinghai-Tibet plateau of China.</title>
        <authorList>
            <person name="Tian Z."/>
        </authorList>
    </citation>
    <scope>NUCLEOTIDE SEQUENCE [LARGE SCALE GENOMIC DNA]</scope>
    <source>
        <strain evidence="2">DSM 25564</strain>
    </source>
</reference>
<proteinExistence type="predicted"/>
<dbReference type="EMBL" id="VYRZ01000002">
    <property type="protein sequence ID" value="KAA9086966.1"/>
    <property type="molecule type" value="Genomic_DNA"/>
</dbReference>
<dbReference type="Proteomes" id="UP000327039">
    <property type="component" value="Unassembled WGS sequence"/>
</dbReference>
<dbReference type="OrthoDB" id="3724496at2"/>